<dbReference type="PANTHER" id="PTHR32322">
    <property type="entry name" value="INNER MEMBRANE TRANSPORTER"/>
    <property type="match status" value="1"/>
</dbReference>
<dbReference type="Pfam" id="PF00892">
    <property type="entry name" value="EamA"/>
    <property type="match status" value="2"/>
</dbReference>
<dbReference type="Proteomes" id="UP001268864">
    <property type="component" value="Unassembled WGS sequence"/>
</dbReference>
<feature type="transmembrane region" description="Helical" evidence="5">
    <location>
        <begin position="94"/>
        <end position="116"/>
    </location>
</feature>
<evidence type="ECO:0000256" key="4">
    <source>
        <dbReference type="ARBA" id="ARBA00023136"/>
    </source>
</evidence>
<evidence type="ECO:0000259" key="6">
    <source>
        <dbReference type="Pfam" id="PF00892"/>
    </source>
</evidence>
<evidence type="ECO:0000313" key="7">
    <source>
        <dbReference type="EMBL" id="MDS0283278.1"/>
    </source>
</evidence>
<feature type="transmembrane region" description="Helical" evidence="5">
    <location>
        <begin position="273"/>
        <end position="289"/>
    </location>
</feature>
<dbReference type="RefSeq" id="WP_310901110.1">
    <property type="nucleotide sequence ID" value="NZ_JAMQOS010000004.1"/>
</dbReference>
<reference evidence="7 8" key="1">
    <citation type="submission" date="2022-06" db="EMBL/GenBank/DDBJ databases">
        <title>Halomicroarcula sp. a new haloarchaeum isolate from saline soil.</title>
        <authorList>
            <person name="Strakova D."/>
            <person name="Galisteo C."/>
            <person name="Sanchez-Porro C."/>
            <person name="Ventosa A."/>
        </authorList>
    </citation>
    <scope>NUCLEOTIDE SEQUENCE [LARGE SCALE GENOMIC DNA]</scope>
    <source>
        <strain evidence="7 8">S3CR25-11</strain>
    </source>
</reference>
<dbReference type="PANTHER" id="PTHR32322:SF2">
    <property type="entry name" value="EAMA DOMAIN-CONTAINING PROTEIN"/>
    <property type="match status" value="1"/>
</dbReference>
<keyword evidence="8" id="KW-1185">Reference proteome</keyword>
<dbReference type="EMBL" id="JAMQOS010000004">
    <property type="protein sequence ID" value="MDS0283278.1"/>
    <property type="molecule type" value="Genomic_DNA"/>
</dbReference>
<dbReference type="SUPFAM" id="SSF103481">
    <property type="entry name" value="Multidrug resistance efflux transporter EmrE"/>
    <property type="match status" value="2"/>
</dbReference>
<name>A0ABU2FR92_9EURY</name>
<feature type="transmembrane region" description="Helical" evidence="5">
    <location>
        <begin position="184"/>
        <end position="203"/>
    </location>
</feature>
<feature type="transmembrane region" description="Helical" evidence="5">
    <location>
        <begin position="68"/>
        <end position="88"/>
    </location>
</feature>
<proteinExistence type="predicted"/>
<organism evidence="7 8">
    <name type="scientific">Haloarcula onubensis</name>
    <dbReference type="NCBI Taxonomy" id="2950539"/>
    <lineage>
        <taxon>Archaea</taxon>
        <taxon>Methanobacteriati</taxon>
        <taxon>Methanobacteriota</taxon>
        <taxon>Stenosarchaea group</taxon>
        <taxon>Halobacteria</taxon>
        <taxon>Halobacteriales</taxon>
        <taxon>Haloarculaceae</taxon>
        <taxon>Haloarcula</taxon>
    </lineage>
</organism>
<feature type="transmembrane region" description="Helical" evidence="5">
    <location>
        <begin position="248"/>
        <end position="267"/>
    </location>
</feature>
<accession>A0ABU2FR92</accession>
<feature type="domain" description="EamA" evidence="6">
    <location>
        <begin position="6"/>
        <end position="140"/>
    </location>
</feature>
<keyword evidence="3 5" id="KW-1133">Transmembrane helix</keyword>
<comment type="caution">
    <text evidence="7">The sequence shown here is derived from an EMBL/GenBank/DDBJ whole genome shotgun (WGS) entry which is preliminary data.</text>
</comment>
<evidence type="ECO:0000256" key="1">
    <source>
        <dbReference type="ARBA" id="ARBA00004141"/>
    </source>
</evidence>
<feature type="transmembrane region" description="Helical" evidence="5">
    <location>
        <begin position="215"/>
        <end position="236"/>
    </location>
</feature>
<evidence type="ECO:0000256" key="5">
    <source>
        <dbReference type="SAM" id="Phobius"/>
    </source>
</evidence>
<dbReference type="InterPro" id="IPR037185">
    <property type="entry name" value="EmrE-like"/>
</dbReference>
<feature type="transmembrane region" description="Helical" evidence="5">
    <location>
        <begin position="146"/>
        <end position="172"/>
    </location>
</feature>
<protein>
    <submittedName>
        <fullName evidence="7">DMT family transporter</fullName>
    </submittedName>
</protein>
<evidence type="ECO:0000256" key="3">
    <source>
        <dbReference type="ARBA" id="ARBA00022989"/>
    </source>
</evidence>
<feature type="transmembrane region" description="Helical" evidence="5">
    <location>
        <begin position="123"/>
        <end position="140"/>
    </location>
</feature>
<feature type="transmembrane region" description="Helical" evidence="5">
    <location>
        <begin position="38"/>
        <end position="56"/>
    </location>
</feature>
<keyword evidence="2 5" id="KW-0812">Transmembrane</keyword>
<comment type="subcellular location">
    <subcellularLocation>
        <location evidence="1">Membrane</location>
        <topology evidence="1">Multi-pass membrane protein</topology>
    </subcellularLocation>
</comment>
<evidence type="ECO:0000256" key="2">
    <source>
        <dbReference type="ARBA" id="ARBA00022692"/>
    </source>
</evidence>
<sequence>MSKRRAVALFVLLALVWGTAFVAIKAGLRTLPPVLFAAVRYDVAALVMLCYAAASSDYWLPRTRADRLTLLVEGTLIIALYNAFLFVGQQDLTSGVGAILVGVSPLLSTGFARVFLPSERLTAVGVVGLVVGFLGVALVARPSPAALLGGAAIPSGLVVLAAAAVALGSVLVQRLDGDISSEGMVAWSTALGAALLHAISLGLPGESLSAVEVTVTGLLAVVYLAVFASALGYVIYFDLLARVGAIEINLVTYAVPVVASISGWLVLDERLGGLDIAGFCCIFAGFILLKRRAVRAELGPLLARFGFR</sequence>
<keyword evidence="4 5" id="KW-0472">Membrane</keyword>
<evidence type="ECO:0000313" key="8">
    <source>
        <dbReference type="Proteomes" id="UP001268864"/>
    </source>
</evidence>
<dbReference type="InterPro" id="IPR000620">
    <property type="entry name" value="EamA_dom"/>
</dbReference>
<dbReference type="InterPro" id="IPR050638">
    <property type="entry name" value="AA-Vitamin_Transporters"/>
</dbReference>
<gene>
    <name evidence="7" type="ORF">NDI86_14195</name>
</gene>
<feature type="domain" description="EamA" evidence="6">
    <location>
        <begin position="157"/>
        <end position="289"/>
    </location>
</feature>